<keyword evidence="4" id="KW-1185">Reference proteome</keyword>
<dbReference type="Pfam" id="PF04179">
    <property type="entry name" value="Init_tRNA_PT"/>
    <property type="match status" value="1"/>
</dbReference>
<dbReference type="InterPro" id="IPR007306">
    <property type="entry name" value="Rit1"/>
</dbReference>
<feature type="domain" description="Rit1 DUSP-like" evidence="1">
    <location>
        <begin position="394"/>
        <end position="503"/>
    </location>
</feature>
<evidence type="ECO:0000259" key="1">
    <source>
        <dbReference type="Pfam" id="PF04179"/>
    </source>
</evidence>
<dbReference type="InterPro" id="IPR033421">
    <property type="entry name" value="Rit1_DUSP-like"/>
</dbReference>
<dbReference type="EMBL" id="JASCZI010151247">
    <property type="protein sequence ID" value="MED6171328.1"/>
    <property type="molecule type" value="Genomic_DNA"/>
</dbReference>
<dbReference type="Pfam" id="PF17184">
    <property type="entry name" value="Rit1_C"/>
    <property type="match status" value="1"/>
</dbReference>
<protein>
    <recommendedName>
        <fullName evidence="5">Initiator tRNA phosphoribosyl transferase family protein</fullName>
    </recommendedName>
</protein>
<comment type="caution">
    <text evidence="3">The sequence shown here is derived from an EMBL/GenBank/DDBJ whole genome shotgun (WGS) entry which is preliminary data.</text>
</comment>
<dbReference type="PANTHER" id="PTHR31811">
    <property type="entry name" value="TRNA A64-2'-O-RIBOSYLPHOSPHATE TRANSFERASE"/>
    <property type="match status" value="1"/>
</dbReference>
<sequence length="516" mass="57877">MLERERDMEMEEESGKVSIYKAARSIKRRENSLYNALRSIYDDSIFVGEISELWPQLPLVANLRCGLWYRPRFHATCYFKSTDGHSNNCSFNTSRLNLHLALLAATKGGCMIVDSTRRGKRFPDSMSRTIPIWTCVLNRAIRDFKNDWDCSLNLPLWIPQTEKASIENRLDEWTQRLKDSGADIASIAACLRKPLRPLWISHKTVIWLNEVPHHDSWDFTPIILISASASASASASSSSGVSVSQQHRTTSEFSWNYIPGAGDDEESWARGLTPVLFWNHVYDIINAGPHLCNHMVADIVEKSRVNRAYRGENAPQITLKPTTSPSLSHQEPLCLSTNTADISGTHHELRITWLGSTNVALASSQIAADAVDIDCVLNCDRDSISVSLPSTEAYLHLPILGSKFDRFSLLNNLPSAVRFAKLNLSQGKRLLVCCHNGEDISVCVCLAILMSLFDEKGSYDDGKSFSVTRVTKWDMRRRLVYVCKFATNARPSRGNLRQVFNFLIGGNGVQPPPIDE</sequence>
<dbReference type="PANTHER" id="PTHR31811:SF0">
    <property type="entry name" value="TRNA A64-2'-O-RIBOSYLPHOSPHATE TRANSFERASE"/>
    <property type="match status" value="1"/>
</dbReference>
<proteinExistence type="predicted"/>
<dbReference type="Proteomes" id="UP001341840">
    <property type="component" value="Unassembled WGS sequence"/>
</dbReference>
<dbReference type="PIRSF" id="PIRSF007747">
    <property type="entry name" value="Ribosyl_Ptfrase"/>
    <property type="match status" value="1"/>
</dbReference>
<evidence type="ECO:0000313" key="3">
    <source>
        <dbReference type="EMBL" id="MED6171328.1"/>
    </source>
</evidence>
<organism evidence="3 4">
    <name type="scientific">Stylosanthes scabra</name>
    <dbReference type="NCBI Taxonomy" id="79078"/>
    <lineage>
        <taxon>Eukaryota</taxon>
        <taxon>Viridiplantae</taxon>
        <taxon>Streptophyta</taxon>
        <taxon>Embryophyta</taxon>
        <taxon>Tracheophyta</taxon>
        <taxon>Spermatophyta</taxon>
        <taxon>Magnoliopsida</taxon>
        <taxon>eudicotyledons</taxon>
        <taxon>Gunneridae</taxon>
        <taxon>Pentapetalae</taxon>
        <taxon>rosids</taxon>
        <taxon>fabids</taxon>
        <taxon>Fabales</taxon>
        <taxon>Fabaceae</taxon>
        <taxon>Papilionoideae</taxon>
        <taxon>50 kb inversion clade</taxon>
        <taxon>dalbergioids sensu lato</taxon>
        <taxon>Dalbergieae</taxon>
        <taxon>Pterocarpus clade</taxon>
        <taxon>Stylosanthes</taxon>
    </lineage>
</organism>
<reference evidence="3 4" key="1">
    <citation type="journal article" date="2023" name="Plants (Basel)">
        <title>Bridging the Gap: Combining Genomics and Transcriptomics Approaches to Understand Stylosanthes scabra, an Orphan Legume from the Brazilian Caatinga.</title>
        <authorList>
            <person name="Ferreira-Neto J.R.C."/>
            <person name="da Silva M.D."/>
            <person name="Binneck E."/>
            <person name="de Melo N.F."/>
            <person name="da Silva R.H."/>
            <person name="de Melo A.L.T.M."/>
            <person name="Pandolfi V."/>
            <person name="Bustamante F.O."/>
            <person name="Brasileiro-Vidal A.C."/>
            <person name="Benko-Iseppon A.M."/>
        </authorList>
    </citation>
    <scope>NUCLEOTIDE SEQUENCE [LARGE SCALE GENOMIC DNA]</scope>
    <source>
        <tissue evidence="3">Leaves</tissue>
    </source>
</reference>
<feature type="domain" description="Rit1 N-terminal" evidence="2">
    <location>
        <begin position="26"/>
        <end position="301"/>
    </location>
</feature>
<evidence type="ECO:0008006" key="5">
    <source>
        <dbReference type="Google" id="ProtNLM"/>
    </source>
</evidence>
<dbReference type="Gene3D" id="3.90.190.10">
    <property type="entry name" value="Protein tyrosine phosphatase superfamily"/>
    <property type="match status" value="1"/>
</dbReference>
<dbReference type="SUPFAM" id="SSF52799">
    <property type="entry name" value="(Phosphotyrosine protein) phosphatases II"/>
    <property type="match status" value="1"/>
</dbReference>
<accession>A0ABU6VFI4</accession>
<gene>
    <name evidence="3" type="ORF">PIB30_039863</name>
</gene>
<evidence type="ECO:0000313" key="4">
    <source>
        <dbReference type="Proteomes" id="UP001341840"/>
    </source>
</evidence>
<dbReference type="InterPro" id="IPR033449">
    <property type="entry name" value="Rit1_N"/>
</dbReference>
<dbReference type="InterPro" id="IPR029021">
    <property type="entry name" value="Prot-tyrosine_phosphatase-like"/>
</dbReference>
<evidence type="ECO:0000259" key="2">
    <source>
        <dbReference type="Pfam" id="PF17184"/>
    </source>
</evidence>
<name>A0ABU6VFI4_9FABA</name>